<reference evidence="1 2" key="1">
    <citation type="journal article" date="2008" name="Nature">
        <title>The genome of the model beetle and pest Tribolium castaneum.</title>
        <authorList>
            <consortium name="Tribolium Genome Sequencing Consortium"/>
            <person name="Richards S."/>
            <person name="Gibbs R.A."/>
            <person name="Weinstock G.M."/>
            <person name="Brown S.J."/>
            <person name="Denell R."/>
            <person name="Beeman R.W."/>
            <person name="Gibbs R."/>
            <person name="Beeman R.W."/>
            <person name="Brown S.J."/>
            <person name="Bucher G."/>
            <person name="Friedrich M."/>
            <person name="Grimmelikhuijzen C.J."/>
            <person name="Klingler M."/>
            <person name="Lorenzen M."/>
            <person name="Richards S."/>
            <person name="Roth S."/>
            <person name="Schroder R."/>
            <person name="Tautz D."/>
            <person name="Zdobnov E.M."/>
            <person name="Muzny D."/>
            <person name="Gibbs R.A."/>
            <person name="Weinstock G.M."/>
            <person name="Attaway T."/>
            <person name="Bell S."/>
            <person name="Buhay C.J."/>
            <person name="Chandrabose M.N."/>
            <person name="Chavez D."/>
            <person name="Clerk-Blankenburg K.P."/>
            <person name="Cree A."/>
            <person name="Dao M."/>
            <person name="Davis C."/>
            <person name="Chacko J."/>
            <person name="Dinh H."/>
            <person name="Dugan-Rocha S."/>
            <person name="Fowler G."/>
            <person name="Garner T.T."/>
            <person name="Garnes J."/>
            <person name="Gnirke A."/>
            <person name="Hawes A."/>
            <person name="Hernandez J."/>
            <person name="Hines S."/>
            <person name="Holder M."/>
            <person name="Hume J."/>
            <person name="Jhangiani S.N."/>
            <person name="Joshi V."/>
            <person name="Khan Z.M."/>
            <person name="Jackson L."/>
            <person name="Kovar C."/>
            <person name="Kowis A."/>
            <person name="Lee S."/>
            <person name="Lewis L.R."/>
            <person name="Margolis J."/>
            <person name="Morgan M."/>
            <person name="Nazareth L.V."/>
            <person name="Nguyen N."/>
            <person name="Okwuonu G."/>
            <person name="Parker D."/>
            <person name="Richards S."/>
            <person name="Ruiz S.J."/>
            <person name="Santibanez J."/>
            <person name="Savard J."/>
            <person name="Scherer S.E."/>
            <person name="Schneider B."/>
            <person name="Sodergren E."/>
            <person name="Tautz D."/>
            <person name="Vattahil S."/>
            <person name="Villasana D."/>
            <person name="White C.S."/>
            <person name="Wright R."/>
            <person name="Park Y."/>
            <person name="Beeman R.W."/>
            <person name="Lord J."/>
            <person name="Oppert B."/>
            <person name="Lorenzen M."/>
            <person name="Brown S."/>
            <person name="Wang L."/>
            <person name="Savard J."/>
            <person name="Tautz D."/>
            <person name="Richards S."/>
            <person name="Weinstock G."/>
            <person name="Gibbs R.A."/>
            <person name="Liu Y."/>
            <person name="Worley K."/>
            <person name="Weinstock G."/>
            <person name="Elsik C.G."/>
            <person name="Reese J.T."/>
            <person name="Elhaik E."/>
            <person name="Landan G."/>
            <person name="Graur D."/>
            <person name="Arensburger P."/>
            <person name="Atkinson P."/>
            <person name="Beeman R.W."/>
            <person name="Beidler J."/>
            <person name="Brown S.J."/>
            <person name="Demuth J.P."/>
            <person name="Drury D.W."/>
            <person name="Du Y.Z."/>
            <person name="Fujiwara H."/>
            <person name="Lorenzen M."/>
            <person name="Maselli V."/>
            <person name="Osanai M."/>
            <person name="Park Y."/>
            <person name="Robertson H.M."/>
            <person name="Tu Z."/>
            <person name="Wang J.J."/>
            <person name="Wang S."/>
            <person name="Richards S."/>
            <person name="Song H."/>
            <person name="Zhang L."/>
            <person name="Sodergren E."/>
            <person name="Werner D."/>
            <person name="Stanke M."/>
            <person name="Morgenstern B."/>
            <person name="Solovyev V."/>
            <person name="Kosarev P."/>
            <person name="Brown G."/>
            <person name="Chen H.C."/>
            <person name="Ermolaeva O."/>
            <person name="Hlavina W."/>
            <person name="Kapustin Y."/>
            <person name="Kiryutin B."/>
            <person name="Kitts P."/>
            <person name="Maglott D."/>
            <person name="Pruitt K."/>
            <person name="Sapojnikov V."/>
            <person name="Souvorov A."/>
            <person name="Mackey A.J."/>
            <person name="Waterhouse R.M."/>
            <person name="Wyder S."/>
            <person name="Zdobnov E.M."/>
            <person name="Zdobnov E.M."/>
            <person name="Wyder S."/>
            <person name="Kriventseva E.V."/>
            <person name="Kadowaki T."/>
            <person name="Bork P."/>
            <person name="Aranda M."/>
            <person name="Bao R."/>
            <person name="Beermann A."/>
            <person name="Berns N."/>
            <person name="Bolognesi R."/>
            <person name="Bonneton F."/>
            <person name="Bopp D."/>
            <person name="Brown S.J."/>
            <person name="Bucher G."/>
            <person name="Butts T."/>
            <person name="Chaumot A."/>
            <person name="Denell R.E."/>
            <person name="Ferrier D.E."/>
            <person name="Friedrich M."/>
            <person name="Gordon C.M."/>
            <person name="Jindra M."/>
            <person name="Klingler M."/>
            <person name="Lan Q."/>
            <person name="Lattorff H.M."/>
            <person name="Laudet V."/>
            <person name="von Levetsow C."/>
            <person name="Liu Z."/>
            <person name="Lutz R."/>
            <person name="Lynch J.A."/>
            <person name="da Fonseca R.N."/>
            <person name="Posnien N."/>
            <person name="Reuter R."/>
            <person name="Roth S."/>
            <person name="Savard J."/>
            <person name="Schinko J.B."/>
            <person name="Schmitt C."/>
            <person name="Schoppmeier M."/>
            <person name="Schroder R."/>
            <person name="Shippy T.D."/>
            <person name="Simonnet F."/>
            <person name="Marques-Souza H."/>
            <person name="Tautz D."/>
            <person name="Tomoyasu Y."/>
            <person name="Trauner J."/>
            <person name="Van der Zee M."/>
            <person name="Vervoort M."/>
            <person name="Wittkopp N."/>
            <person name="Wimmer E.A."/>
            <person name="Yang X."/>
            <person name="Jones A.K."/>
            <person name="Sattelle D.B."/>
            <person name="Ebert P.R."/>
            <person name="Nelson D."/>
            <person name="Scott J.G."/>
            <person name="Beeman R.W."/>
            <person name="Muthukrishnan S."/>
            <person name="Kramer K.J."/>
            <person name="Arakane Y."/>
            <person name="Beeman R.W."/>
            <person name="Zhu Q."/>
            <person name="Hogenkamp D."/>
            <person name="Dixit R."/>
            <person name="Oppert B."/>
            <person name="Jiang H."/>
            <person name="Zou Z."/>
            <person name="Marshall J."/>
            <person name="Elpidina E."/>
            <person name="Vinokurov K."/>
            <person name="Oppert C."/>
            <person name="Zou Z."/>
            <person name="Evans J."/>
            <person name="Lu Z."/>
            <person name="Zhao P."/>
            <person name="Sumathipala N."/>
            <person name="Altincicek B."/>
            <person name="Vilcinskas A."/>
            <person name="Williams M."/>
            <person name="Hultmark D."/>
            <person name="Hetru C."/>
            <person name="Jiang H."/>
            <person name="Grimmelikhuijzen C.J."/>
            <person name="Hauser F."/>
            <person name="Cazzamali G."/>
            <person name="Williamson M."/>
            <person name="Park Y."/>
            <person name="Li B."/>
            <person name="Tanaka Y."/>
            <person name="Predel R."/>
            <person name="Neupert S."/>
            <person name="Schachtner J."/>
            <person name="Verleyen P."/>
            <person name="Raible F."/>
            <person name="Bork P."/>
            <person name="Friedrich M."/>
            <person name="Walden K.K."/>
            <person name="Robertson H.M."/>
            <person name="Angeli S."/>
            <person name="Foret S."/>
            <person name="Bucher G."/>
            <person name="Schuetz S."/>
            <person name="Maleszka R."/>
            <person name="Wimmer E.A."/>
            <person name="Beeman R.W."/>
            <person name="Lorenzen M."/>
            <person name="Tomoyasu Y."/>
            <person name="Miller S.C."/>
            <person name="Grossmann D."/>
            <person name="Bucher G."/>
        </authorList>
    </citation>
    <scope>NUCLEOTIDE SEQUENCE [LARGE SCALE GENOMIC DNA]</scope>
    <source>
        <strain evidence="1 2">Georgia GA2</strain>
    </source>
</reference>
<dbReference type="EMBL" id="KQ972609">
    <property type="protein sequence ID" value="KXZ75852.1"/>
    <property type="molecule type" value="Genomic_DNA"/>
</dbReference>
<organism evidence="1 2">
    <name type="scientific">Tribolium castaneum</name>
    <name type="common">Red flour beetle</name>
    <dbReference type="NCBI Taxonomy" id="7070"/>
    <lineage>
        <taxon>Eukaryota</taxon>
        <taxon>Metazoa</taxon>
        <taxon>Ecdysozoa</taxon>
        <taxon>Arthropoda</taxon>
        <taxon>Hexapoda</taxon>
        <taxon>Insecta</taxon>
        <taxon>Pterygota</taxon>
        <taxon>Neoptera</taxon>
        <taxon>Endopterygota</taxon>
        <taxon>Coleoptera</taxon>
        <taxon>Polyphaga</taxon>
        <taxon>Cucujiformia</taxon>
        <taxon>Tenebrionidae</taxon>
        <taxon>Tenebrionidae incertae sedis</taxon>
        <taxon>Tribolium</taxon>
    </lineage>
</organism>
<accession>A0A139W989</accession>
<dbReference type="InParanoid" id="A0A139W989"/>
<evidence type="ECO:0000313" key="2">
    <source>
        <dbReference type="Proteomes" id="UP000007266"/>
    </source>
</evidence>
<sequence>MSYMPALSRPMSFCFFLCVCVCHRKICGNGTLKN</sequence>
<dbReference type="AlphaFoldDB" id="A0A139W989"/>
<reference evidence="1 2" key="2">
    <citation type="journal article" date="2010" name="Nucleic Acids Res.">
        <title>BeetleBase in 2010: revisions to provide comprehensive genomic information for Tribolium castaneum.</title>
        <authorList>
            <person name="Kim H.S."/>
            <person name="Murphy T."/>
            <person name="Xia J."/>
            <person name="Caragea D."/>
            <person name="Park Y."/>
            <person name="Beeman R.W."/>
            <person name="Lorenzen M.D."/>
            <person name="Butcher S."/>
            <person name="Manak J.R."/>
            <person name="Brown S.J."/>
        </authorList>
    </citation>
    <scope>NUCLEOTIDE SEQUENCE [LARGE SCALE GENOMIC DNA]</scope>
    <source>
        <strain evidence="1 2">Georgia GA2</strain>
    </source>
</reference>
<name>A0A139W989_TRICA</name>
<keyword evidence="2" id="KW-1185">Reference proteome</keyword>
<proteinExistence type="predicted"/>
<evidence type="ECO:0000313" key="1">
    <source>
        <dbReference type="EMBL" id="KXZ75852.1"/>
    </source>
</evidence>
<protein>
    <submittedName>
        <fullName evidence="1">Uncharacterized protein</fullName>
    </submittedName>
</protein>
<gene>
    <name evidence="1" type="primary">AUGUSTUS-3.0.2_34993</name>
    <name evidence="1" type="ORF">TcasGA2_TC034993</name>
</gene>
<dbReference type="Proteomes" id="UP000007266">
    <property type="component" value="Unassembled WGS sequence"/>
</dbReference>